<dbReference type="InterPro" id="IPR025906">
    <property type="entry name" value="YjfB_motility"/>
</dbReference>
<reference evidence="1 2" key="1">
    <citation type="submission" date="2020-07" db="EMBL/GenBank/DDBJ databases">
        <title>Complete genome and description of Selenomonas timonensis sp. nov., a new bacterium isolated from a gingivitis subject.</title>
        <authorList>
            <person name="Antezack A."/>
        </authorList>
    </citation>
    <scope>NUCLEOTIDE SEQUENCE [LARGE SCALE GENOMIC DNA]</scope>
    <source>
        <strain evidence="1 2">Marseille-Q3039</strain>
    </source>
</reference>
<dbReference type="RefSeq" id="WP_185980939.1">
    <property type="nucleotide sequence ID" value="NZ_CP060204.1"/>
</dbReference>
<protein>
    <submittedName>
        <fullName evidence="1">YjfB family protein</fullName>
    </submittedName>
</protein>
<organism evidence="1 2">
    <name type="scientific">Selenomonas timonae</name>
    <dbReference type="NCBI Taxonomy" id="2754044"/>
    <lineage>
        <taxon>Bacteria</taxon>
        <taxon>Bacillati</taxon>
        <taxon>Bacillota</taxon>
        <taxon>Negativicutes</taxon>
        <taxon>Selenomonadales</taxon>
        <taxon>Selenomonadaceae</taxon>
        <taxon>Selenomonas</taxon>
    </lineage>
</organism>
<evidence type="ECO:0000313" key="2">
    <source>
        <dbReference type="Proteomes" id="UP000515480"/>
    </source>
</evidence>
<keyword evidence="2" id="KW-1185">Reference proteome</keyword>
<dbReference type="AlphaFoldDB" id="A0A7G7VLQ3"/>
<gene>
    <name evidence="1" type="ORF">H1B31_03680</name>
</gene>
<dbReference type="EMBL" id="CP060204">
    <property type="protein sequence ID" value="QNH55046.1"/>
    <property type="molecule type" value="Genomic_DNA"/>
</dbReference>
<proteinExistence type="predicted"/>
<dbReference type="KEGG" id="stim:H1B31_03680"/>
<name>A0A7G7VLQ3_9FIRM</name>
<evidence type="ECO:0000313" key="1">
    <source>
        <dbReference type="EMBL" id="QNH55046.1"/>
    </source>
</evidence>
<dbReference type="Proteomes" id="UP000515480">
    <property type="component" value="Chromosome"/>
</dbReference>
<accession>A0A7G7VLQ3</accession>
<sequence>MDLTMDIAQMSVGMHQAQAQQSLGIAVAKMAMDSGKDALDLIEETTASIDPSLGNSIDVSA</sequence>
<dbReference type="Pfam" id="PF14070">
    <property type="entry name" value="YjfB_motility"/>
    <property type="match status" value="1"/>
</dbReference>